<dbReference type="NCBIfam" id="TIGR00125">
    <property type="entry name" value="cyt_tran_rel"/>
    <property type="match status" value="1"/>
</dbReference>
<comment type="caution">
    <text evidence="4">The sequence shown here is derived from an EMBL/GenBank/DDBJ whole genome shotgun (WGS) entry which is preliminary data.</text>
</comment>
<sequence>MSIIGYAPGAFDMFHIGHLNILQRASQECDHLVAGVVTDAVLLKVKGRNPVIPFEERLEIVRSIRCVDEAVTDEHEDKFRMWAQIRFDVLFKGSDWRGTARAEALERKLSAVGSRVHYFTYTTHTSSTLLRQWISLPSPAALGELEPGPK</sequence>
<dbReference type="GO" id="GO:0047348">
    <property type="term" value="F:glycerol-3-phosphate cytidylyltransferase activity"/>
    <property type="evidence" value="ECO:0007669"/>
    <property type="project" value="UniProtKB-EC"/>
</dbReference>
<accession>A0A840QI98</accession>
<keyword evidence="1 4" id="KW-0808">Transferase</keyword>
<evidence type="ECO:0000313" key="5">
    <source>
        <dbReference type="Proteomes" id="UP000584374"/>
    </source>
</evidence>
<evidence type="ECO:0000313" key="4">
    <source>
        <dbReference type="EMBL" id="MBB5158568.1"/>
    </source>
</evidence>
<proteinExistence type="predicted"/>
<evidence type="ECO:0000256" key="1">
    <source>
        <dbReference type="ARBA" id="ARBA00022679"/>
    </source>
</evidence>
<dbReference type="InterPro" id="IPR050385">
    <property type="entry name" value="Archaeal_FAD_synthase"/>
</dbReference>
<dbReference type="Pfam" id="PF01467">
    <property type="entry name" value="CTP_transf_like"/>
    <property type="match status" value="1"/>
</dbReference>
<dbReference type="EC" id="2.7.7.39" evidence="4"/>
<dbReference type="InterPro" id="IPR014729">
    <property type="entry name" value="Rossmann-like_a/b/a_fold"/>
</dbReference>
<dbReference type="RefSeq" id="WP_184730426.1">
    <property type="nucleotide sequence ID" value="NZ_JACHIW010000002.1"/>
</dbReference>
<protein>
    <submittedName>
        <fullName evidence="4">Glycerol-3-phosphate cytidylyltransferase</fullName>
        <ecNumber evidence="4">2.7.7.39</ecNumber>
    </submittedName>
</protein>
<dbReference type="InterPro" id="IPR004821">
    <property type="entry name" value="Cyt_trans-like"/>
</dbReference>
<organism evidence="4 5">
    <name type="scientific">Saccharopolyspora phatthalungensis</name>
    <dbReference type="NCBI Taxonomy" id="664693"/>
    <lineage>
        <taxon>Bacteria</taxon>
        <taxon>Bacillati</taxon>
        <taxon>Actinomycetota</taxon>
        <taxon>Actinomycetes</taxon>
        <taxon>Pseudonocardiales</taxon>
        <taxon>Pseudonocardiaceae</taxon>
        <taxon>Saccharopolyspora</taxon>
    </lineage>
</organism>
<dbReference type="Gene3D" id="3.40.50.620">
    <property type="entry name" value="HUPs"/>
    <property type="match status" value="1"/>
</dbReference>
<dbReference type="EMBL" id="JACHIW010000002">
    <property type="protein sequence ID" value="MBB5158568.1"/>
    <property type="molecule type" value="Genomic_DNA"/>
</dbReference>
<keyword evidence="5" id="KW-1185">Reference proteome</keyword>
<reference evidence="4 5" key="1">
    <citation type="submission" date="2020-08" db="EMBL/GenBank/DDBJ databases">
        <title>Sequencing the genomes of 1000 actinobacteria strains.</title>
        <authorList>
            <person name="Klenk H.-P."/>
        </authorList>
    </citation>
    <scope>NUCLEOTIDE SEQUENCE [LARGE SCALE GENOMIC DNA]</scope>
    <source>
        <strain evidence="4 5">DSM 45584</strain>
    </source>
</reference>
<dbReference type="SUPFAM" id="SSF52374">
    <property type="entry name" value="Nucleotidylyl transferase"/>
    <property type="match status" value="1"/>
</dbReference>
<dbReference type="PANTHER" id="PTHR43793:SF1">
    <property type="entry name" value="FAD SYNTHASE"/>
    <property type="match status" value="1"/>
</dbReference>
<name>A0A840QI98_9PSEU</name>
<evidence type="ECO:0000259" key="3">
    <source>
        <dbReference type="Pfam" id="PF01467"/>
    </source>
</evidence>
<gene>
    <name evidence="4" type="ORF">BJ970_006167</name>
</gene>
<feature type="domain" description="Cytidyltransferase-like" evidence="3">
    <location>
        <begin position="6"/>
        <end position="132"/>
    </location>
</feature>
<keyword evidence="2 4" id="KW-0548">Nucleotidyltransferase</keyword>
<dbReference type="AlphaFoldDB" id="A0A840QI98"/>
<evidence type="ECO:0000256" key="2">
    <source>
        <dbReference type="ARBA" id="ARBA00022695"/>
    </source>
</evidence>
<dbReference type="PANTHER" id="PTHR43793">
    <property type="entry name" value="FAD SYNTHASE"/>
    <property type="match status" value="1"/>
</dbReference>
<dbReference type="Proteomes" id="UP000584374">
    <property type="component" value="Unassembled WGS sequence"/>
</dbReference>